<keyword evidence="4 6" id="KW-0808">Transferase</keyword>
<evidence type="ECO:0000256" key="5">
    <source>
        <dbReference type="ARBA" id="ARBA00022691"/>
    </source>
</evidence>
<dbReference type="PANTHER" id="PTHR46111:SF1">
    <property type="entry name" value="RIBOSOMAL RNA SMALL SUBUNIT METHYLTRANSFERASE I"/>
    <property type="match status" value="1"/>
</dbReference>
<dbReference type="InterPro" id="IPR014777">
    <property type="entry name" value="4pyrrole_Mease_sub1"/>
</dbReference>
<gene>
    <name evidence="6" type="primary">rsmI</name>
    <name evidence="8" type="ordered locus">DaAHT2_1211</name>
</gene>
<dbReference type="InterPro" id="IPR008189">
    <property type="entry name" value="rRNA_ssu_MeTfrase_I"/>
</dbReference>
<dbReference type="RefSeq" id="WP_013163437.1">
    <property type="nucleotide sequence ID" value="NC_014216.1"/>
</dbReference>
<keyword evidence="5 6" id="KW-0949">S-adenosyl-L-methionine</keyword>
<dbReference type="FunFam" id="3.30.950.10:FF:000002">
    <property type="entry name" value="Ribosomal RNA small subunit methyltransferase I"/>
    <property type="match status" value="1"/>
</dbReference>
<dbReference type="NCBIfam" id="TIGR00096">
    <property type="entry name" value="16S rRNA (cytidine(1402)-2'-O)-methyltransferase"/>
    <property type="match status" value="1"/>
</dbReference>
<dbReference type="SUPFAM" id="SSF53790">
    <property type="entry name" value="Tetrapyrrole methylase"/>
    <property type="match status" value="1"/>
</dbReference>
<dbReference type="eggNOG" id="COG0313">
    <property type="taxonomic scope" value="Bacteria"/>
</dbReference>
<dbReference type="HOGENOM" id="CLU_044779_2_0_7"/>
<comment type="subcellular location">
    <subcellularLocation>
        <location evidence="6">Cytoplasm</location>
    </subcellularLocation>
</comment>
<comment type="similarity">
    <text evidence="6">Belongs to the methyltransferase superfamily. RsmI family.</text>
</comment>
<dbReference type="EMBL" id="CP001940">
    <property type="protein sequence ID" value="ADH85908.1"/>
    <property type="molecule type" value="Genomic_DNA"/>
</dbReference>
<dbReference type="Proteomes" id="UP000001508">
    <property type="component" value="Chromosome"/>
</dbReference>
<evidence type="ECO:0000256" key="2">
    <source>
        <dbReference type="ARBA" id="ARBA00022552"/>
    </source>
</evidence>
<evidence type="ECO:0000256" key="4">
    <source>
        <dbReference type="ARBA" id="ARBA00022679"/>
    </source>
</evidence>
<proteinExistence type="inferred from homology"/>
<feature type="domain" description="Tetrapyrrole methylase" evidence="7">
    <location>
        <begin position="8"/>
        <end position="207"/>
    </location>
</feature>
<keyword evidence="3 6" id="KW-0489">Methyltransferase</keyword>
<keyword evidence="2 6" id="KW-0698">rRNA processing</keyword>
<dbReference type="GO" id="GO:0005737">
    <property type="term" value="C:cytoplasm"/>
    <property type="evidence" value="ECO:0007669"/>
    <property type="project" value="UniProtKB-SubCell"/>
</dbReference>
<dbReference type="InterPro" id="IPR000878">
    <property type="entry name" value="4pyrrol_Mease"/>
</dbReference>
<dbReference type="PANTHER" id="PTHR46111">
    <property type="entry name" value="RIBOSOMAL RNA SMALL SUBUNIT METHYLTRANSFERASE I"/>
    <property type="match status" value="1"/>
</dbReference>
<dbReference type="EC" id="2.1.1.198" evidence="6"/>
<keyword evidence="1 6" id="KW-0963">Cytoplasm</keyword>
<evidence type="ECO:0000256" key="6">
    <source>
        <dbReference type="HAMAP-Rule" id="MF_01877"/>
    </source>
</evidence>
<comment type="function">
    <text evidence="6">Catalyzes the 2'-O-methylation of the ribose of cytidine 1402 (C1402) in 16S rRNA.</text>
</comment>
<evidence type="ECO:0000313" key="8">
    <source>
        <dbReference type="EMBL" id="ADH85908.1"/>
    </source>
</evidence>
<accession>D6Z2Y3</accession>
<protein>
    <recommendedName>
        <fullName evidence="6">Ribosomal RNA small subunit methyltransferase I</fullName>
        <ecNumber evidence="6">2.1.1.198</ecNumber>
    </recommendedName>
    <alternativeName>
        <fullName evidence="6">16S rRNA 2'-O-ribose C1402 methyltransferase</fullName>
    </alternativeName>
    <alternativeName>
        <fullName evidence="6">rRNA (cytidine-2'-O-)-methyltransferase RsmI</fullName>
    </alternativeName>
</protein>
<dbReference type="FunFam" id="3.40.1010.10:FF:000007">
    <property type="entry name" value="Ribosomal RNA small subunit methyltransferase I"/>
    <property type="match status" value="1"/>
</dbReference>
<organism evidence="8 9">
    <name type="scientific">Desulfurivibrio alkaliphilus (strain DSM 19089 / UNIQEM U267 / AHT2)</name>
    <dbReference type="NCBI Taxonomy" id="589865"/>
    <lineage>
        <taxon>Bacteria</taxon>
        <taxon>Pseudomonadati</taxon>
        <taxon>Thermodesulfobacteriota</taxon>
        <taxon>Desulfobulbia</taxon>
        <taxon>Desulfobulbales</taxon>
        <taxon>Desulfobulbaceae</taxon>
        <taxon>Desulfurivibrio</taxon>
    </lineage>
</organism>
<dbReference type="KEGG" id="dak:DaAHT2_1211"/>
<evidence type="ECO:0000256" key="3">
    <source>
        <dbReference type="ARBA" id="ARBA00022603"/>
    </source>
</evidence>
<dbReference type="InterPro" id="IPR014776">
    <property type="entry name" value="4pyrrole_Mease_sub2"/>
</dbReference>
<evidence type="ECO:0000313" key="9">
    <source>
        <dbReference type="Proteomes" id="UP000001508"/>
    </source>
</evidence>
<dbReference type="STRING" id="589865.DaAHT2_1211"/>
<reference evidence="9" key="1">
    <citation type="submission" date="2010-02" db="EMBL/GenBank/DDBJ databases">
        <title>Complete sequence of Desulfurivibrio alkaliphilus AHT2.</title>
        <authorList>
            <consortium name="US DOE Joint Genome Institute"/>
            <person name="Pitluck S."/>
            <person name="Chertkov O."/>
            <person name="Detter J.C."/>
            <person name="Han C."/>
            <person name="Tapia R."/>
            <person name="Larimer F."/>
            <person name="Land M."/>
            <person name="Hauser L."/>
            <person name="Kyrpides N."/>
            <person name="Mikhailova N."/>
            <person name="Sorokin D.Y."/>
            <person name="Muyzer G."/>
            <person name="Woyke T."/>
        </authorList>
    </citation>
    <scope>NUCLEOTIDE SEQUENCE [LARGE SCALE GENOMIC DNA]</scope>
    <source>
        <strain evidence="9">DSM 19089 / UNIQEM U267 / AHT2</strain>
    </source>
</reference>
<dbReference type="AlphaFoldDB" id="D6Z2Y3"/>
<name>D6Z2Y3_DESAT</name>
<dbReference type="FunCoup" id="D6Z2Y3">
    <property type="interactions" value="292"/>
</dbReference>
<dbReference type="PIRSF" id="PIRSF005917">
    <property type="entry name" value="MTase_YraL"/>
    <property type="match status" value="1"/>
</dbReference>
<dbReference type="Pfam" id="PF00590">
    <property type="entry name" value="TP_methylase"/>
    <property type="match status" value="1"/>
</dbReference>
<dbReference type="InParanoid" id="D6Z2Y3"/>
<dbReference type="HAMAP" id="MF_01877">
    <property type="entry name" value="16SrRNA_methyltr_I"/>
    <property type="match status" value="1"/>
</dbReference>
<dbReference type="Gene3D" id="3.40.1010.10">
    <property type="entry name" value="Cobalt-precorrin-4 Transmethylase, Domain 1"/>
    <property type="match status" value="1"/>
</dbReference>
<keyword evidence="9" id="KW-1185">Reference proteome</keyword>
<dbReference type="InterPro" id="IPR035996">
    <property type="entry name" value="4pyrrol_Methylase_sf"/>
</dbReference>
<dbReference type="Gene3D" id="3.30.950.10">
    <property type="entry name" value="Methyltransferase, Cobalt-precorrin-4 Transmethylase, Domain 2"/>
    <property type="match status" value="1"/>
</dbReference>
<evidence type="ECO:0000256" key="1">
    <source>
        <dbReference type="ARBA" id="ARBA00022490"/>
    </source>
</evidence>
<sequence>MPETTGGTLYVVATPIGNLEDITLRALRVLGEVDLIAAEDTRRTRKLLNHFALKTPCLSYYRENEARRGEEIMAKLLSGQMVALVSDAGTPGIADPGARLVNRVREAGLPVVPLPGASALAAFLSVAGQTGASHLFLGFLPGRSGERRKLLQSLATEPHPLVFYESPHRLLKSLADVLAVLGERRVVLARELTKIHEEVLVGELGALLARLQKRPAIKGEFVVLLAGAEPAALAAERPSGEDFAQLAAWYRDQAGLSLKDAARQMAIDLDLPRSQVYRRLLELWTTVHQGS</sequence>
<dbReference type="GO" id="GO:0070677">
    <property type="term" value="F:rRNA (cytosine-2'-O-)-methyltransferase activity"/>
    <property type="evidence" value="ECO:0007669"/>
    <property type="project" value="UniProtKB-UniRule"/>
</dbReference>
<comment type="catalytic activity">
    <reaction evidence="6">
        <text>cytidine(1402) in 16S rRNA + S-adenosyl-L-methionine = 2'-O-methylcytidine(1402) in 16S rRNA + S-adenosyl-L-homocysteine + H(+)</text>
        <dbReference type="Rhea" id="RHEA:42924"/>
        <dbReference type="Rhea" id="RHEA-COMP:10285"/>
        <dbReference type="Rhea" id="RHEA-COMP:10286"/>
        <dbReference type="ChEBI" id="CHEBI:15378"/>
        <dbReference type="ChEBI" id="CHEBI:57856"/>
        <dbReference type="ChEBI" id="CHEBI:59789"/>
        <dbReference type="ChEBI" id="CHEBI:74495"/>
        <dbReference type="ChEBI" id="CHEBI:82748"/>
        <dbReference type="EC" id="2.1.1.198"/>
    </reaction>
</comment>
<dbReference type="CDD" id="cd11648">
    <property type="entry name" value="RsmI"/>
    <property type="match status" value="1"/>
</dbReference>
<evidence type="ECO:0000259" key="7">
    <source>
        <dbReference type="Pfam" id="PF00590"/>
    </source>
</evidence>
<dbReference type="OrthoDB" id="9809084at2"/>